<evidence type="ECO:0000313" key="8">
    <source>
        <dbReference type="EMBL" id="KAJ5364960.1"/>
    </source>
</evidence>
<dbReference type="GO" id="GO:0009086">
    <property type="term" value="P:methionine biosynthetic process"/>
    <property type="evidence" value="ECO:0007669"/>
    <property type="project" value="TreeGrafter"/>
</dbReference>
<evidence type="ECO:0000256" key="2">
    <source>
        <dbReference type="ARBA" id="ARBA00004777"/>
    </source>
</evidence>
<reference evidence="8" key="2">
    <citation type="journal article" date="2023" name="IMA Fungus">
        <title>Comparative genomic study of the Penicillium genus elucidates a diverse pangenome and 15 lateral gene transfer events.</title>
        <authorList>
            <person name="Petersen C."/>
            <person name="Sorensen T."/>
            <person name="Nielsen M.R."/>
            <person name="Sondergaard T.E."/>
            <person name="Sorensen J.L."/>
            <person name="Fitzpatrick D.A."/>
            <person name="Frisvad J.C."/>
            <person name="Nielsen K.L."/>
        </authorList>
    </citation>
    <scope>NUCLEOTIDE SEQUENCE</scope>
    <source>
        <strain evidence="8">IBT 29864</strain>
    </source>
</reference>
<evidence type="ECO:0000313" key="9">
    <source>
        <dbReference type="Proteomes" id="UP001147782"/>
    </source>
</evidence>
<keyword evidence="6" id="KW-0560">Oxidoreductase</keyword>
<dbReference type="GO" id="GO:0071949">
    <property type="term" value="F:FAD binding"/>
    <property type="evidence" value="ECO:0007669"/>
    <property type="project" value="TreeGrafter"/>
</dbReference>
<dbReference type="AlphaFoldDB" id="A0A9W9V3B8"/>
<proteinExistence type="inferred from homology"/>
<dbReference type="SUPFAM" id="SSF51730">
    <property type="entry name" value="FAD-linked oxidoreductase"/>
    <property type="match status" value="1"/>
</dbReference>
<dbReference type="InterPro" id="IPR029041">
    <property type="entry name" value="FAD-linked_oxidoreductase-like"/>
</dbReference>
<organism evidence="8 9">
    <name type="scientific">Penicillium cataractarum</name>
    <dbReference type="NCBI Taxonomy" id="2100454"/>
    <lineage>
        <taxon>Eukaryota</taxon>
        <taxon>Fungi</taxon>
        <taxon>Dikarya</taxon>
        <taxon>Ascomycota</taxon>
        <taxon>Pezizomycotina</taxon>
        <taxon>Eurotiomycetes</taxon>
        <taxon>Eurotiomycetidae</taxon>
        <taxon>Eurotiales</taxon>
        <taxon>Aspergillaceae</taxon>
        <taxon>Penicillium</taxon>
    </lineage>
</organism>
<name>A0A9W9V3B8_9EURO</name>
<keyword evidence="9" id="KW-1185">Reference proteome</keyword>
<dbReference type="GO" id="GO:0004489">
    <property type="term" value="F:methylenetetrahydrofolate reductase [NAD(P)H] activity"/>
    <property type="evidence" value="ECO:0007669"/>
    <property type="project" value="InterPro"/>
</dbReference>
<dbReference type="OrthoDB" id="16284at2759"/>
<comment type="pathway">
    <text evidence="2 7">One-carbon metabolism; tetrahydrofolate interconversion.</text>
</comment>
<protein>
    <submittedName>
        <fullName evidence="8">Methylenetetrahydrofolate reductase 1</fullName>
    </submittedName>
</protein>
<dbReference type="GO" id="GO:0005829">
    <property type="term" value="C:cytosol"/>
    <property type="evidence" value="ECO:0007669"/>
    <property type="project" value="TreeGrafter"/>
</dbReference>
<dbReference type="InterPro" id="IPR003171">
    <property type="entry name" value="Mehydrof_redctse-like"/>
</dbReference>
<comment type="cofactor">
    <cofactor evidence="1">
        <name>FAD</name>
        <dbReference type="ChEBI" id="CHEBI:57692"/>
    </cofactor>
</comment>
<dbReference type="PANTHER" id="PTHR45754">
    <property type="entry name" value="METHYLENETETRAHYDROFOLATE REDUCTASE"/>
    <property type="match status" value="1"/>
</dbReference>
<evidence type="ECO:0000256" key="7">
    <source>
        <dbReference type="RuleBase" id="RU004254"/>
    </source>
</evidence>
<accession>A0A9W9V3B8</accession>
<dbReference type="RefSeq" id="XP_056552586.1">
    <property type="nucleotide sequence ID" value="XM_056703586.1"/>
</dbReference>
<keyword evidence="4" id="KW-0285">Flavoprotein</keyword>
<dbReference type="Proteomes" id="UP001147782">
    <property type="component" value="Unassembled WGS sequence"/>
</dbReference>
<evidence type="ECO:0000256" key="6">
    <source>
        <dbReference type="ARBA" id="ARBA00023002"/>
    </source>
</evidence>
<dbReference type="GO" id="GO:0035999">
    <property type="term" value="P:tetrahydrofolate interconversion"/>
    <property type="evidence" value="ECO:0007669"/>
    <property type="project" value="TreeGrafter"/>
</dbReference>
<gene>
    <name evidence="8" type="ORF">N7496_010673</name>
</gene>
<dbReference type="Pfam" id="PF02219">
    <property type="entry name" value="MTHFR"/>
    <property type="match status" value="2"/>
</dbReference>
<evidence type="ECO:0000256" key="5">
    <source>
        <dbReference type="ARBA" id="ARBA00022827"/>
    </source>
</evidence>
<dbReference type="PANTHER" id="PTHR45754:SF3">
    <property type="entry name" value="METHYLENETETRAHYDROFOLATE REDUCTASE (NADPH)"/>
    <property type="match status" value="1"/>
</dbReference>
<sequence>MVNVAQSVYGLETCMHLTSTDMPLERIDRAFLAVYKASCTNILALRGDPPRDMETRDAKENGFQYAKDPVKYIREKYGSHFDIGVGGYPEGTDDNADVDILIDHLKKKVDAGSSSSLHKCFMMWTTNSLSGRKSAELRTKSRVPPGWMKALEPVNNNDTAVREISKCLIADMCRKLIASGINHLRLSHSIERIPHSASAAMVAVTYFVPENRRHAADILA</sequence>
<comment type="caution">
    <text evidence="8">The sequence shown here is derived from an EMBL/GenBank/DDBJ whole genome shotgun (WGS) entry which is preliminary data.</text>
</comment>
<evidence type="ECO:0000256" key="4">
    <source>
        <dbReference type="ARBA" id="ARBA00022630"/>
    </source>
</evidence>
<keyword evidence="5" id="KW-0274">FAD</keyword>
<reference evidence="8" key="1">
    <citation type="submission" date="2022-11" db="EMBL/GenBank/DDBJ databases">
        <authorList>
            <person name="Petersen C."/>
        </authorList>
    </citation>
    <scope>NUCLEOTIDE SEQUENCE</scope>
    <source>
        <strain evidence="8">IBT 29864</strain>
    </source>
</reference>
<dbReference type="GeneID" id="81442765"/>
<evidence type="ECO:0000256" key="3">
    <source>
        <dbReference type="ARBA" id="ARBA00006743"/>
    </source>
</evidence>
<comment type="similarity">
    <text evidence="3">Belongs to the methylenetetrahydrofolate reductase family.</text>
</comment>
<dbReference type="Gene3D" id="3.20.20.220">
    <property type="match status" value="1"/>
</dbReference>
<evidence type="ECO:0000256" key="1">
    <source>
        <dbReference type="ARBA" id="ARBA00001974"/>
    </source>
</evidence>
<dbReference type="EMBL" id="JAPZBS010000008">
    <property type="protein sequence ID" value="KAJ5364960.1"/>
    <property type="molecule type" value="Genomic_DNA"/>
</dbReference>